<dbReference type="AlphaFoldDB" id="A0A507CLB6"/>
<comment type="catalytic activity">
    <reaction evidence="1">
        <text>S-ubiquitinyl-[E2 ubiquitin-conjugating enzyme]-L-cysteine + [acceptor protein]-L-lysine = [E2 ubiquitin-conjugating enzyme]-L-cysteine + N(6)-ubiquitinyl-[acceptor protein]-L-lysine.</text>
        <dbReference type="EC" id="2.3.2.27"/>
    </reaction>
</comment>
<sequence>MLPGAWSFESRSRGPTTSTTTSPRSSASSSAATSTQQDSADSNSDNRPIPASNIPSSLSSSSSYSYSSNDLRRRHVPQKEVVGRSKGKSSWWSSLAGSSSSSSSASSSSKDNGPSEGLFECHICMDTASNPVVTMCGHLFCWPCLHKWMISGNTSSGTCPVCKSLISKEKCIPIYAHGREMKDPRKNIPERPQGQREEAPSPSHQQPRPLGTGILGSNTHLSFGFGPLGMFGMQFDLGNTPLGNNPRQSTEEANQQFMMKILVFVVFLVLWACLLP</sequence>
<evidence type="ECO:0000256" key="10">
    <source>
        <dbReference type="ARBA" id="ARBA00023136"/>
    </source>
</evidence>
<dbReference type="InterPro" id="IPR001841">
    <property type="entry name" value="Znf_RING"/>
</dbReference>
<dbReference type="EC" id="2.3.2.27" evidence="4"/>
<name>A0A507CLB6_9FUNG</name>
<evidence type="ECO:0000256" key="13">
    <source>
        <dbReference type="SAM" id="Phobius"/>
    </source>
</evidence>
<keyword evidence="13" id="KW-1133">Transmembrane helix</keyword>
<dbReference type="SMART" id="SM00184">
    <property type="entry name" value="RING"/>
    <property type="match status" value="1"/>
</dbReference>
<dbReference type="STRING" id="286115.A0A507CLB6"/>
<gene>
    <name evidence="16" type="ORF">SeLEV6574_g06451</name>
    <name evidence="15" type="ORF">SeMB42_g06370</name>
</gene>
<keyword evidence="10 13" id="KW-0472">Membrane</keyword>
<keyword evidence="9" id="KW-0862">Zinc</keyword>
<keyword evidence="6" id="KW-0479">Metal-binding</keyword>
<feature type="compositionally biased region" description="Basic and acidic residues" evidence="12">
    <location>
        <begin position="182"/>
        <end position="199"/>
    </location>
</feature>
<dbReference type="GO" id="GO:0008270">
    <property type="term" value="F:zinc ion binding"/>
    <property type="evidence" value="ECO:0007669"/>
    <property type="project" value="UniProtKB-KW"/>
</dbReference>
<dbReference type="Gene3D" id="3.30.40.10">
    <property type="entry name" value="Zinc/RING finger domain, C3HC4 (zinc finger)"/>
    <property type="match status" value="1"/>
</dbReference>
<keyword evidence="17" id="KW-1185">Reference proteome</keyword>
<evidence type="ECO:0000313" key="17">
    <source>
        <dbReference type="Proteomes" id="UP000317494"/>
    </source>
</evidence>
<keyword evidence="8" id="KW-0833">Ubl conjugation pathway</keyword>
<evidence type="ECO:0000256" key="5">
    <source>
        <dbReference type="ARBA" id="ARBA00022679"/>
    </source>
</evidence>
<feature type="region of interest" description="Disordered" evidence="12">
    <location>
        <begin position="182"/>
        <end position="211"/>
    </location>
</feature>
<feature type="compositionally biased region" description="Low complexity" evidence="12">
    <location>
        <begin position="56"/>
        <end position="68"/>
    </location>
</feature>
<evidence type="ECO:0000256" key="9">
    <source>
        <dbReference type="ARBA" id="ARBA00022833"/>
    </source>
</evidence>
<dbReference type="EMBL" id="QEAM01000366">
    <property type="protein sequence ID" value="TPX40720.1"/>
    <property type="molecule type" value="Genomic_DNA"/>
</dbReference>
<accession>A0A507CLB6</accession>
<dbReference type="Proteomes" id="UP000320475">
    <property type="component" value="Unassembled WGS sequence"/>
</dbReference>
<evidence type="ECO:0000256" key="1">
    <source>
        <dbReference type="ARBA" id="ARBA00000900"/>
    </source>
</evidence>
<comment type="pathway">
    <text evidence="3">Protein modification; protein ubiquitination.</text>
</comment>
<feature type="transmembrane region" description="Helical" evidence="13">
    <location>
        <begin position="257"/>
        <end position="275"/>
    </location>
</feature>
<dbReference type="GO" id="GO:0005783">
    <property type="term" value="C:endoplasmic reticulum"/>
    <property type="evidence" value="ECO:0007669"/>
    <property type="project" value="InterPro"/>
</dbReference>
<dbReference type="GO" id="GO:0016567">
    <property type="term" value="P:protein ubiquitination"/>
    <property type="evidence" value="ECO:0007669"/>
    <property type="project" value="UniProtKB-UniPathway"/>
</dbReference>
<evidence type="ECO:0000256" key="2">
    <source>
        <dbReference type="ARBA" id="ARBA00004308"/>
    </source>
</evidence>
<dbReference type="Pfam" id="PF00097">
    <property type="entry name" value="zf-C3HC4"/>
    <property type="match status" value="1"/>
</dbReference>
<protein>
    <recommendedName>
        <fullName evidence="4">RING-type E3 ubiquitin transferase</fullName>
        <ecNumber evidence="4">2.3.2.27</ecNumber>
    </recommendedName>
</protein>
<dbReference type="PROSITE" id="PS50089">
    <property type="entry name" value="ZF_RING_2"/>
    <property type="match status" value="1"/>
</dbReference>
<dbReference type="SUPFAM" id="SSF57850">
    <property type="entry name" value="RING/U-box"/>
    <property type="match status" value="1"/>
</dbReference>
<dbReference type="VEuPathDB" id="FungiDB:SeMB42_g06370"/>
<evidence type="ECO:0000259" key="14">
    <source>
        <dbReference type="PROSITE" id="PS50089"/>
    </source>
</evidence>
<evidence type="ECO:0000313" key="16">
    <source>
        <dbReference type="EMBL" id="TPX40720.1"/>
    </source>
</evidence>
<dbReference type="Proteomes" id="UP000317494">
    <property type="component" value="Unassembled WGS sequence"/>
</dbReference>
<evidence type="ECO:0000256" key="3">
    <source>
        <dbReference type="ARBA" id="ARBA00004906"/>
    </source>
</evidence>
<keyword evidence="7 11" id="KW-0863">Zinc-finger</keyword>
<keyword evidence="5" id="KW-0808">Transferase</keyword>
<evidence type="ECO:0000256" key="8">
    <source>
        <dbReference type="ARBA" id="ARBA00022786"/>
    </source>
</evidence>
<dbReference type="PANTHER" id="PTHR12313">
    <property type="entry name" value="E3 UBIQUITIN-PROTEIN LIGASE RNF5-RELATED"/>
    <property type="match status" value="1"/>
</dbReference>
<reference evidence="17 18" key="1">
    <citation type="journal article" date="2019" name="Sci. Rep.">
        <title>Comparative genomics of chytrid fungi reveal insights into the obligate biotrophic and pathogenic lifestyle of Synchytrium endobioticum.</title>
        <authorList>
            <person name="van de Vossenberg B.T.L.H."/>
            <person name="Warris S."/>
            <person name="Nguyen H.D.T."/>
            <person name="van Gent-Pelzer M.P.E."/>
            <person name="Joly D.L."/>
            <person name="van de Geest H.C."/>
            <person name="Bonants P.J.M."/>
            <person name="Smith D.S."/>
            <person name="Levesque C.A."/>
            <person name="van der Lee T.A.J."/>
        </authorList>
    </citation>
    <scope>NUCLEOTIDE SEQUENCE [LARGE SCALE GENOMIC DNA]</scope>
    <source>
        <strain evidence="16 18">LEV6574</strain>
        <strain evidence="15 17">MB42</strain>
    </source>
</reference>
<evidence type="ECO:0000256" key="6">
    <source>
        <dbReference type="ARBA" id="ARBA00022723"/>
    </source>
</evidence>
<comment type="caution">
    <text evidence="15">The sequence shown here is derived from an EMBL/GenBank/DDBJ whole genome shotgun (WGS) entry which is preliminary data.</text>
</comment>
<proteinExistence type="predicted"/>
<dbReference type="OrthoDB" id="6270329at2759"/>
<feature type="domain" description="RING-type" evidence="14">
    <location>
        <begin position="121"/>
        <end position="163"/>
    </location>
</feature>
<keyword evidence="13" id="KW-0812">Transmembrane</keyword>
<comment type="subcellular location">
    <subcellularLocation>
        <location evidence="2">Endomembrane system</location>
    </subcellularLocation>
</comment>
<evidence type="ECO:0000256" key="4">
    <source>
        <dbReference type="ARBA" id="ARBA00012483"/>
    </source>
</evidence>
<evidence type="ECO:0000313" key="18">
    <source>
        <dbReference type="Proteomes" id="UP000320475"/>
    </source>
</evidence>
<dbReference type="InterPro" id="IPR013083">
    <property type="entry name" value="Znf_RING/FYVE/PHD"/>
</dbReference>
<dbReference type="GO" id="GO:0006511">
    <property type="term" value="P:ubiquitin-dependent protein catabolic process"/>
    <property type="evidence" value="ECO:0007669"/>
    <property type="project" value="InterPro"/>
</dbReference>
<feature type="compositionally biased region" description="Low complexity" evidence="12">
    <location>
        <begin position="13"/>
        <end position="42"/>
    </location>
</feature>
<dbReference type="InterPro" id="IPR045103">
    <property type="entry name" value="RNF5/RNF185-like"/>
</dbReference>
<dbReference type="UniPathway" id="UPA00143"/>
<dbReference type="EMBL" id="QEAN01000353">
    <property type="protein sequence ID" value="TPX39346.1"/>
    <property type="molecule type" value="Genomic_DNA"/>
</dbReference>
<evidence type="ECO:0000256" key="11">
    <source>
        <dbReference type="PROSITE-ProRule" id="PRU00175"/>
    </source>
</evidence>
<dbReference type="GO" id="GO:0061630">
    <property type="term" value="F:ubiquitin protein ligase activity"/>
    <property type="evidence" value="ECO:0007669"/>
    <property type="project" value="UniProtKB-EC"/>
</dbReference>
<organism evidence="15 17">
    <name type="scientific">Synchytrium endobioticum</name>
    <dbReference type="NCBI Taxonomy" id="286115"/>
    <lineage>
        <taxon>Eukaryota</taxon>
        <taxon>Fungi</taxon>
        <taxon>Fungi incertae sedis</taxon>
        <taxon>Chytridiomycota</taxon>
        <taxon>Chytridiomycota incertae sedis</taxon>
        <taxon>Chytridiomycetes</taxon>
        <taxon>Synchytriales</taxon>
        <taxon>Synchytriaceae</taxon>
        <taxon>Synchytrium</taxon>
    </lineage>
</organism>
<feature type="compositionally biased region" description="Low complexity" evidence="12">
    <location>
        <begin position="88"/>
        <end position="109"/>
    </location>
</feature>
<feature type="region of interest" description="Disordered" evidence="12">
    <location>
        <begin position="1"/>
        <end position="112"/>
    </location>
</feature>
<dbReference type="PROSITE" id="PS00518">
    <property type="entry name" value="ZF_RING_1"/>
    <property type="match status" value="1"/>
</dbReference>
<dbReference type="InterPro" id="IPR017907">
    <property type="entry name" value="Znf_RING_CS"/>
</dbReference>
<dbReference type="InterPro" id="IPR018957">
    <property type="entry name" value="Znf_C3HC4_RING-type"/>
</dbReference>
<evidence type="ECO:0000256" key="7">
    <source>
        <dbReference type="ARBA" id="ARBA00022771"/>
    </source>
</evidence>
<evidence type="ECO:0000313" key="15">
    <source>
        <dbReference type="EMBL" id="TPX39346.1"/>
    </source>
</evidence>
<evidence type="ECO:0000256" key="12">
    <source>
        <dbReference type="SAM" id="MobiDB-lite"/>
    </source>
</evidence>